<protein>
    <recommendedName>
        <fullName evidence="3">Alpha/Beta hydrolase protein</fullName>
    </recommendedName>
</protein>
<dbReference type="Gene3D" id="3.40.50.1820">
    <property type="entry name" value="alpha/beta hydrolase"/>
    <property type="match status" value="1"/>
</dbReference>
<dbReference type="InterPro" id="IPR053228">
    <property type="entry name" value="Stereospecific_Lipase"/>
</dbReference>
<accession>A0A2T3AIL0</accession>
<dbReference type="STRING" id="2025994.A0A2T3AIL0"/>
<dbReference type="OrthoDB" id="4605274at2759"/>
<feature type="non-terminal residue" evidence="1">
    <location>
        <position position="1"/>
    </location>
</feature>
<evidence type="ECO:0000313" key="1">
    <source>
        <dbReference type="EMBL" id="PSR99248.1"/>
    </source>
</evidence>
<name>A0A2T3AIL0_9PEZI</name>
<sequence>NPIDPSPAIYPSVASGDAPYDIDEATLRSALYIPAGFQYGAEGAPQPVLLCGGTGNPGYVSFAGSWIPLLQGEGSFGDPVWLNVPGNLNNDYQSNAEYVAYAIHYLSSISNNTKIAVFGFSQGNLDAQWAYKYWPSTRDVVTDHVGFSPGYRGSELVRTFLGGSATTAANFAMPAGWLQAEWMSNFVQTLLADGGDSAYVPTTIIYSATDEVVQPQTGANASAVLSDARGVGVTNAQVQEVCAGAVAGAIYGHETIMVHPLAYALAKDALANEGPGLVSRVDVDSVCATYLAPGLELSDLFLTENTLVWSLATLVMDADKSETEPVIK</sequence>
<dbReference type="PANTHER" id="PTHR37574">
    <property type="entry name" value="LIPASE B"/>
    <property type="match status" value="1"/>
</dbReference>
<proteinExistence type="predicted"/>
<dbReference type="InParanoid" id="A0A2T3AIL0"/>
<feature type="non-terminal residue" evidence="1">
    <location>
        <position position="328"/>
    </location>
</feature>
<dbReference type="InterPro" id="IPR029058">
    <property type="entry name" value="AB_hydrolase_fold"/>
</dbReference>
<dbReference type="PANTHER" id="PTHR37574:SF1">
    <property type="entry name" value="LIPASE B"/>
    <property type="match status" value="1"/>
</dbReference>
<dbReference type="SUPFAM" id="SSF53474">
    <property type="entry name" value="alpha/beta-Hydrolases"/>
    <property type="match status" value="1"/>
</dbReference>
<organism evidence="1 2">
    <name type="scientific">Coniella lustricola</name>
    <dbReference type="NCBI Taxonomy" id="2025994"/>
    <lineage>
        <taxon>Eukaryota</taxon>
        <taxon>Fungi</taxon>
        <taxon>Dikarya</taxon>
        <taxon>Ascomycota</taxon>
        <taxon>Pezizomycotina</taxon>
        <taxon>Sordariomycetes</taxon>
        <taxon>Sordariomycetidae</taxon>
        <taxon>Diaporthales</taxon>
        <taxon>Schizoparmaceae</taxon>
        <taxon>Coniella</taxon>
    </lineage>
</organism>
<dbReference type="AlphaFoldDB" id="A0A2T3AIL0"/>
<evidence type="ECO:0008006" key="3">
    <source>
        <dbReference type="Google" id="ProtNLM"/>
    </source>
</evidence>
<evidence type="ECO:0000313" key="2">
    <source>
        <dbReference type="Proteomes" id="UP000241462"/>
    </source>
</evidence>
<dbReference type="EMBL" id="KZ678385">
    <property type="protein sequence ID" value="PSR99248.1"/>
    <property type="molecule type" value="Genomic_DNA"/>
</dbReference>
<reference evidence="1 2" key="1">
    <citation type="journal article" date="2018" name="Mycol. Prog.">
        <title>Coniella lustricola, a new species from submerged detritus.</title>
        <authorList>
            <person name="Raudabaugh D.B."/>
            <person name="Iturriaga T."/>
            <person name="Carver A."/>
            <person name="Mondo S."/>
            <person name="Pangilinan J."/>
            <person name="Lipzen A."/>
            <person name="He G."/>
            <person name="Amirebrahimi M."/>
            <person name="Grigoriev I.V."/>
            <person name="Miller A.N."/>
        </authorList>
    </citation>
    <scope>NUCLEOTIDE SEQUENCE [LARGE SCALE GENOMIC DNA]</scope>
    <source>
        <strain evidence="1 2">B22-T-1</strain>
    </source>
</reference>
<dbReference type="Proteomes" id="UP000241462">
    <property type="component" value="Unassembled WGS sequence"/>
</dbReference>
<gene>
    <name evidence="1" type="ORF">BD289DRAFT_357095</name>
</gene>
<keyword evidence="2" id="KW-1185">Reference proteome</keyword>